<comment type="caution">
    <text evidence="3">The sequence shown here is derived from an EMBL/GenBank/DDBJ whole genome shotgun (WGS) entry which is preliminary data.</text>
</comment>
<dbReference type="PATRIC" id="fig|1122241.3.peg.3316"/>
<name>A0A151ANA5_9FIRM</name>
<proteinExistence type="predicted"/>
<evidence type="ECO:0000313" key="4">
    <source>
        <dbReference type="Proteomes" id="UP000075670"/>
    </source>
</evidence>
<dbReference type="EMBL" id="LTBC01000058">
    <property type="protein sequence ID" value="KYH28897.1"/>
    <property type="molecule type" value="Genomic_DNA"/>
</dbReference>
<gene>
    <name evidence="3" type="ORF">MOMUL_30900</name>
</gene>
<feature type="chain" id="PRO_5038575261" evidence="2">
    <location>
        <begin position="18"/>
        <end position="56"/>
    </location>
</feature>
<accession>A0A151ANA5</accession>
<feature type="signal peptide" evidence="2">
    <location>
        <begin position="1"/>
        <end position="17"/>
    </location>
</feature>
<reference evidence="3 4" key="1">
    <citation type="submission" date="2016-02" db="EMBL/GenBank/DDBJ databases">
        <title>Genome sequence of Moorella mulderi DSM 14980.</title>
        <authorList>
            <person name="Poehlein A."/>
            <person name="Daniel R."/>
        </authorList>
    </citation>
    <scope>NUCLEOTIDE SEQUENCE [LARGE SCALE GENOMIC DNA]</scope>
    <source>
        <strain evidence="3 4">DSM 14980</strain>
    </source>
</reference>
<dbReference type="AlphaFoldDB" id="A0A151ANA5"/>
<evidence type="ECO:0000313" key="3">
    <source>
        <dbReference type="EMBL" id="KYH28897.1"/>
    </source>
</evidence>
<feature type="region of interest" description="Disordered" evidence="1">
    <location>
        <begin position="36"/>
        <end position="56"/>
    </location>
</feature>
<dbReference type="RefSeq" id="WP_161485045.1">
    <property type="nucleotide sequence ID" value="NZ_LTBC01000058.1"/>
</dbReference>
<organism evidence="3 4">
    <name type="scientific">Moorella mulderi DSM 14980</name>
    <dbReference type="NCBI Taxonomy" id="1122241"/>
    <lineage>
        <taxon>Bacteria</taxon>
        <taxon>Bacillati</taxon>
        <taxon>Bacillota</taxon>
        <taxon>Clostridia</taxon>
        <taxon>Neomoorellales</taxon>
        <taxon>Neomoorellaceae</taxon>
        <taxon>Neomoorella</taxon>
    </lineage>
</organism>
<dbReference type="Proteomes" id="UP000075670">
    <property type="component" value="Unassembled WGS sequence"/>
</dbReference>
<keyword evidence="4" id="KW-1185">Reference proteome</keyword>
<keyword evidence="2" id="KW-0732">Signal</keyword>
<protein>
    <submittedName>
        <fullName evidence="3">Uncharacterized protein</fullName>
    </submittedName>
</protein>
<feature type="compositionally biased region" description="Polar residues" evidence="1">
    <location>
        <begin position="36"/>
        <end position="48"/>
    </location>
</feature>
<evidence type="ECO:0000256" key="2">
    <source>
        <dbReference type="SAM" id="SignalP"/>
    </source>
</evidence>
<evidence type="ECO:0000256" key="1">
    <source>
        <dbReference type="SAM" id="MobiDB-lite"/>
    </source>
</evidence>
<sequence>MTLTVLAQMSGSSAALATSMEEAVAAIARVNDDLTQTEAGPQNFTPRRTGTGIYPP</sequence>